<evidence type="ECO:0000256" key="1">
    <source>
        <dbReference type="SAM" id="Phobius"/>
    </source>
</evidence>
<sequence>MDSVIEILKLVLPATLVLYGMYLAIKVMVSKSLLAKELDLKQKSLEITLPVRMQAFERITLFLERISADNLLVRINKPGMTAAILHNDILEEVRNEFNHNVAQQVYLSVNLWSMVVTAKEDLVTKVNATFEEIDPEASSIAYAKKLLELTMASDIDSIGLALSSLKEELGKYYQI</sequence>
<keyword evidence="1" id="KW-0812">Transmembrane</keyword>
<protein>
    <submittedName>
        <fullName evidence="2">Uncharacterized protein</fullName>
    </submittedName>
</protein>
<feature type="transmembrane region" description="Helical" evidence="1">
    <location>
        <begin position="6"/>
        <end position="25"/>
    </location>
</feature>
<gene>
    <name evidence="2" type="ORF">MNBD_BACTEROID06-1740</name>
</gene>
<reference evidence="2" key="1">
    <citation type="submission" date="2018-06" db="EMBL/GenBank/DDBJ databases">
        <authorList>
            <person name="Zhirakovskaya E."/>
        </authorList>
    </citation>
    <scope>NUCLEOTIDE SEQUENCE</scope>
</reference>
<keyword evidence="1" id="KW-1133">Transmembrane helix</keyword>
<evidence type="ECO:0000313" key="2">
    <source>
        <dbReference type="EMBL" id="VAW28359.1"/>
    </source>
</evidence>
<dbReference type="Pfam" id="PF25589">
    <property type="entry name" value="DUF7935"/>
    <property type="match status" value="1"/>
</dbReference>
<organism evidence="2">
    <name type="scientific">hydrothermal vent metagenome</name>
    <dbReference type="NCBI Taxonomy" id="652676"/>
    <lineage>
        <taxon>unclassified sequences</taxon>
        <taxon>metagenomes</taxon>
        <taxon>ecological metagenomes</taxon>
    </lineage>
</organism>
<accession>A0A3B0UUS7</accession>
<dbReference type="EMBL" id="UOES01000389">
    <property type="protein sequence ID" value="VAW28359.1"/>
    <property type="molecule type" value="Genomic_DNA"/>
</dbReference>
<dbReference type="InterPro" id="IPR057695">
    <property type="entry name" value="DUF7935"/>
</dbReference>
<keyword evidence="1" id="KW-0472">Membrane</keyword>
<name>A0A3B0UUS7_9ZZZZ</name>
<dbReference type="AlphaFoldDB" id="A0A3B0UUS7"/>
<proteinExistence type="predicted"/>